<evidence type="ECO:0000313" key="3">
    <source>
        <dbReference type="EMBL" id="PWJ91583.1"/>
    </source>
</evidence>
<feature type="compositionally biased region" description="Low complexity" evidence="1">
    <location>
        <begin position="61"/>
        <end position="71"/>
    </location>
</feature>
<dbReference type="GeneID" id="61052253"/>
<feature type="compositionally biased region" description="Low complexity" evidence="1">
    <location>
        <begin position="78"/>
        <end position="91"/>
    </location>
</feature>
<dbReference type="RefSeq" id="WP_109664074.1">
    <property type="nucleotide sequence ID" value="NZ_QGGH01000003.1"/>
</dbReference>
<reference evidence="3 4" key="1">
    <citation type="submission" date="2018-05" db="EMBL/GenBank/DDBJ databases">
        <title>Genomic Encyclopedia of Type Strains, Phase IV (KMG-IV): sequencing the most valuable type-strain genomes for metagenomic binning, comparative biology and taxonomic classification.</title>
        <authorList>
            <person name="Goeker M."/>
        </authorList>
    </citation>
    <scope>NUCLEOTIDE SEQUENCE [LARGE SCALE GENOMIC DNA]</scope>
    <source>
        <strain evidence="3 4">DSM 2626</strain>
    </source>
</reference>
<dbReference type="Proteomes" id="UP000245631">
    <property type="component" value="Unassembled WGS sequence"/>
</dbReference>
<accession>A0A8E3B564</accession>
<feature type="chain" id="PRO_5034163631" evidence="2">
    <location>
        <begin position="24"/>
        <end position="243"/>
    </location>
</feature>
<evidence type="ECO:0000256" key="2">
    <source>
        <dbReference type="SAM" id="SignalP"/>
    </source>
</evidence>
<dbReference type="EMBL" id="QGGH01000003">
    <property type="protein sequence ID" value="PWJ91583.1"/>
    <property type="molecule type" value="Genomic_DNA"/>
</dbReference>
<keyword evidence="2" id="KW-0732">Signal</keyword>
<name>A0A8E3B564_RHILI</name>
<organism evidence="3 4">
    <name type="scientific">Rhizobium loti</name>
    <name type="common">Mesorhizobium loti</name>
    <dbReference type="NCBI Taxonomy" id="381"/>
    <lineage>
        <taxon>Bacteria</taxon>
        <taxon>Pseudomonadati</taxon>
        <taxon>Pseudomonadota</taxon>
        <taxon>Alphaproteobacteria</taxon>
        <taxon>Hyphomicrobiales</taxon>
        <taxon>Phyllobacteriaceae</taxon>
        <taxon>Mesorhizobium</taxon>
    </lineage>
</organism>
<feature type="region of interest" description="Disordered" evidence="1">
    <location>
        <begin position="25"/>
        <end position="95"/>
    </location>
</feature>
<gene>
    <name evidence="3" type="ORF">C8D77_103280</name>
</gene>
<protein>
    <submittedName>
        <fullName evidence="3">Uncharacterized protein</fullName>
    </submittedName>
</protein>
<sequence length="243" mass="23665">MTNRKTLFAALAALALLASPALAGAGGNGHGGGNGGGNAGGNGNGGGNAGGNGGGNGSGKSGASHGKSSSAPGRAAKADSTTVDTTTKVSAVPKEKNIHAKLGRLNSLQRNINAYMNSKSKKFAAIQAFVTQSAKAKVAQATAAAAQAELDALTALTPDQIAAMSPEDQAALPGKIAALQAEVAADNAAAAAATEGTDDASLDAALTDMANKPVDDEVTAWAQGVLADKIDQTAATMQTETTP</sequence>
<comment type="caution">
    <text evidence="3">The sequence shown here is derived from an EMBL/GenBank/DDBJ whole genome shotgun (WGS) entry which is preliminary data.</text>
</comment>
<proteinExistence type="predicted"/>
<dbReference type="AlphaFoldDB" id="A0A8E3B564"/>
<feature type="signal peptide" evidence="2">
    <location>
        <begin position="1"/>
        <end position="23"/>
    </location>
</feature>
<evidence type="ECO:0000313" key="4">
    <source>
        <dbReference type="Proteomes" id="UP000245631"/>
    </source>
</evidence>
<feature type="compositionally biased region" description="Gly residues" evidence="1">
    <location>
        <begin position="25"/>
        <end position="60"/>
    </location>
</feature>
<evidence type="ECO:0000256" key="1">
    <source>
        <dbReference type="SAM" id="MobiDB-lite"/>
    </source>
</evidence>